<comment type="similarity">
    <text evidence="1 4 7">Belongs to the tRNA pseudouridine synthase TruA family.</text>
</comment>
<dbReference type="Gene3D" id="3.30.70.660">
    <property type="entry name" value="Pseudouridine synthase I, catalytic domain, C-terminal subdomain"/>
    <property type="match status" value="1"/>
</dbReference>
<comment type="subunit">
    <text evidence="4">Homodimer.</text>
</comment>
<dbReference type="Pfam" id="PF01416">
    <property type="entry name" value="PseudoU_synth_1"/>
    <property type="match status" value="2"/>
</dbReference>
<dbReference type="HAMAP" id="MF_00171">
    <property type="entry name" value="TruA"/>
    <property type="match status" value="1"/>
</dbReference>
<keyword evidence="2 4" id="KW-0819">tRNA processing</keyword>
<dbReference type="FunFam" id="3.30.70.580:FF:000001">
    <property type="entry name" value="tRNA pseudouridine synthase A"/>
    <property type="match status" value="1"/>
</dbReference>
<evidence type="ECO:0000256" key="6">
    <source>
        <dbReference type="PIRSR" id="PIRSR001430-2"/>
    </source>
</evidence>
<dbReference type="Proteomes" id="UP000180235">
    <property type="component" value="Chromosome"/>
</dbReference>
<dbReference type="InterPro" id="IPR001406">
    <property type="entry name" value="PsdUridine_synth_TruA"/>
</dbReference>
<dbReference type="SUPFAM" id="SSF55120">
    <property type="entry name" value="Pseudouridine synthase"/>
    <property type="match status" value="1"/>
</dbReference>
<evidence type="ECO:0000256" key="7">
    <source>
        <dbReference type="RuleBase" id="RU003792"/>
    </source>
</evidence>
<dbReference type="PANTHER" id="PTHR11142">
    <property type="entry name" value="PSEUDOURIDYLATE SYNTHASE"/>
    <property type="match status" value="1"/>
</dbReference>
<name>A0A1J0AER6_9CYAN</name>
<dbReference type="PANTHER" id="PTHR11142:SF0">
    <property type="entry name" value="TRNA PSEUDOURIDINE SYNTHASE-LIKE 1"/>
    <property type="match status" value="1"/>
</dbReference>
<sequence>MQYVGTGFHGWQFQPGQRTVQGVLEQTIGAVTGQPVRITGAGRTDTGVHAAGQVAHFDAPAPIPPQRWGAVLNSRLPPDVLVRASVLVGDDWHARFSAQWRRYRYCIYTDRRNNLFTAPFCWHYYHVPLDVGWMQAALEPLVGRHHLGAFHRSKSGRDHSWVVVQAVRCWRQDAWVYIEVQANAFLYGMMRLLVGMLVEVGRGGWSVAEFTTLWREERRQEVTYAAPARGLTLLGVGYGDNLFSLGMGPTAMPLWGEKI</sequence>
<dbReference type="Gene3D" id="3.30.70.580">
    <property type="entry name" value="Pseudouridine synthase I, catalytic domain, N-terminal subdomain"/>
    <property type="match status" value="1"/>
</dbReference>
<proteinExistence type="inferred from homology"/>
<dbReference type="EMBL" id="CP017675">
    <property type="protein sequence ID" value="APB34407.1"/>
    <property type="molecule type" value="Genomic_DNA"/>
</dbReference>
<dbReference type="InterPro" id="IPR020095">
    <property type="entry name" value="PsdUridine_synth_TruA_C"/>
</dbReference>
<dbReference type="AlphaFoldDB" id="A0A1J0AER6"/>
<organism evidence="9 10">
    <name type="scientific">Gloeomargarita lithophora Alchichica-D10</name>
    <dbReference type="NCBI Taxonomy" id="1188229"/>
    <lineage>
        <taxon>Bacteria</taxon>
        <taxon>Bacillati</taxon>
        <taxon>Cyanobacteriota</taxon>
        <taxon>Cyanophyceae</taxon>
        <taxon>Gloeomargaritales</taxon>
        <taxon>Gloeomargaritaceae</taxon>
        <taxon>Gloeomargarita</taxon>
    </lineage>
</organism>
<evidence type="ECO:0000256" key="5">
    <source>
        <dbReference type="PIRSR" id="PIRSR001430-1"/>
    </source>
</evidence>
<reference evidence="9 10" key="1">
    <citation type="submission" date="2016-10" db="EMBL/GenBank/DDBJ databases">
        <title>Description of Gloeomargarita lithophora gen. nov., sp. nov., a thylakoid-bearing basal-branching cyanobacterium with intracellular carbonates, and proposal for Gloeomargaritales ord. nov.</title>
        <authorList>
            <person name="Moreira D."/>
            <person name="Tavera R."/>
            <person name="Benzerara K."/>
            <person name="Skouri-Panet F."/>
            <person name="Couradeau E."/>
            <person name="Gerard E."/>
            <person name="Loussert C."/>
            <person name="Novelo E."/>
            <person name="Zivanovic Y."/>
            <person name="Lopez-Garcia P."/>
        </authorList>
    </citation>
    <scope>NUCLEOTIDE SEQUENCE [LARGE SCALE GENOMIC DNA]</scope>
    <source>
        <strain evidence="9 10">D10</strain>
    </source>
</reference>
<protein>
    <recommendedName>
        <fullName evidence="4">tRNA pseudouridine synthase A</fullName>
        <ecNumber evidence="4">5.4.99.12</ecNumber>
    </recommendedName>
    <alternativeName>
        <fullName evidence="4">tRNA pseudouridine(38-40) synthase</fullName>
    </alternativeName>
    <alternativeName>
        <fullName evidence="4">tRNA pseudouridylate synthase I</fullName>
    </alternativeName>
    <alternativeName>
        <fullName evidence="4">tRNA-uridine isomerase I</fullName>
    </alternativeName>
</protein>
<comment type="caution">
    <text evidence="4">Lacks conserved residue(s) required for the propagation of feature annotation.</text>
</comment>
<accession>A0A1J0AER6</accession>
<evidence type="ECO:0000256" key="3">
    <source>
        <dbReference type="ARBA" id="ARBA00023235"/>
    </source>
</evidence>
<dbReference type="NCBIfam" id="TIGR00071">
    <property type="entry name" value="hisT_truA"/>
    <property type="match status" value="1"/>
</dbReference>
<feature type="active site" description="Nucleophile" evidence="4 5">
    <location>
        <position position="45"/>
    </location>
</feature>
<dbReference type="GO" id="GO:0160147">
    <property type="term" value="F:tRNA pseudouridine(38-40) synthase activity"/>
    <property type="evidence" value="ECO:0007669"/>
    <property type="project" value="UniProtKB-EC"/>
</dbReference>
<comment type="catalytic activity">
    <reaction evidence="4 7">
        <text>uridine(38/39/40) in tRNA = pseudouridine(38/39/40) in tRNA</text>
        <dbReference type="Rhea" id="RHEA:22376"/>
        <dbReference type="Rhea" id="RHEA-COMP:10085"/>
        <dbReference type="Rhea" id="RHEA-COMP:10087"/>
        <dbReference type="ChEBI" id="CHEBI:65314"/>
        <dbReference type="ChEBI" id="CHEBI:65315"/>
        <dbReference type="EC" id="5.4.99.12"/>
    </reaction>
</comment>
<comment type="function">
    <text evidence="4">Formation of pseudouridine at positions 38, 39 and 40 in the anticodon stem and loop of transfer RNAs.</text>
</comment>
<evidence type="ECO:0000256" key="1">
    <source>
        <dbReference type="ARBA" id="ARBA00009375"/>
    </source>
</evidence>
<evidence type="ECO:0000313" key="10">
    <source>
        <dbReference type="Proteomes" id="UP000180235"/>
    </source>
</evidence>
<keyword evidence="3 4" id="KW-0413">Isomerase</keyword>
<evidence type="ECO:0000256" key="2">
    <source>
        <dbReference type="ARBA" id="ARBA00022694"/>
    </source>
</evidence>
<feature type="domain" description="Pseudouridine synthase I TruA alpha/beta" evidence="8">
    <location>
        <begin position="2"/>
        <end position="96"/>
    </location>
</feature>
<dbReference type="InterPro" id="IPR020103">
    <property type="entry name" value="PsdUridine_synth_cat_dom_sf"/>
</dbReference>
<gene>
    <name evidence="4" type="primary">truA</name>
    <name evidence="9" type="ORF">GlitD10_2080</name>
</gene>
<dbReference type="CDD" id="cd02570">
    <property type="entry name" value="PseudoU_synth_EcTruA"/>
    <property type="match status" value="1"/>
</dbReference>
<keyword evidence="10" id="KW-1185">Reference proteome</keyword>
<evidence type="ECO:0000256" key="4">
    <source>
        <dbReference type="HAMAP-Rule" id="MF_00171"/>
    </source>
</evidence>
<evidence type="ECO:0000259" key="8">
    <source>
        <dbReference type="Pfam" id="PF01416"/>
    </source>
</evidence>
<dbReference type="InterPro" id="IPR020094">
    <property type="entry name" value="TruA/RsuA/RluB/E/F_N"/>
</dbReference>
<feature type="binding site" evidence="4 6">
    <location>
        <position position="103"/>
    </location>
    <ligand>
        <name>substrate</name>
    </ligand>
</feature>
<evidence type="ECO:0000313" key="9">
    <source>
        <dbReference type="EMBL" id="APB34407.1"/>
    </source>
</evidence>
<dbReference type="STRING" id="1188229.GlitD10_2080"/>
<dbReference type="GO" id="GO:0031119">
    <property type="term" value="P:tRNA pseudouridine synthesis"/>
    <property type="evidence" value="ECO:0007669"/>
    <property type="project" value="UniProtKB-UniRule"/>
</dbReference>
<feature type="domain" description="Pseudouridine synthase I TruA alpha/beta" evidence="8">
    <location>
        <begin position="138"/>
        <end position="238"/>
    </location>
</feature>
<dbReference type="KEGG" id="glt:GlitD10_2080"/>
<dbReference type="GO" id="GO:0003723">
    <property type="term" value="F:RNA binding"/>
    <property type="evidence" value="ECO:0007669"/>
    <property type="project" value="InterPro"/>
</dbReference>
<dbReference type="InterPro" id="IPR020097">
    <property type="entry name" value="PsdUridine_synth_TruA_a/b_dom"/>
</dbReference>
<dbReference type="PIRSF" id="PIRSF001430">
    <property type="entry name" value="tRNA_psdUrid_synth"/>
    <property type="match status" value="1"/>
</dbReference>
<dbReference type="EC" id="5.4.99.12" evidence="4"/>